<gene>
    <name evidence="1" type="ORF">E2C01_038158</name>
</gene>
<dbReference type="AlphaFoldDB" id="A0A5B7FG29"/>
<evidence type="ECO:0000313" key="1">
    <source>
        <dbReference type="EMBL" id="MPC44485.1"/>
    </source>
</evidence>
<accession>A0A5B7FG29</accession>
<protein>
    <submittedName>
        <fullName evidence="1">Uncharacterized protein</fullName>
    </submittedName>
</protein>
<sequence>MQSGAVRGRGGSLALCLSLGNDVAKWDADLHLFELPIHLPELVGKHLYLLKYSRKANVGTRSAVAMCP</sequence>
<proteinExistence type="predicted"/>
<dbReference type="EMBL" id="VSRR010006305">
    <property type="protein sequence ID" value="MPC44485.1"/>
    <property type="molecule type" value="Genomic_DNA"/>
</dbReference>
<dbReference type="Proteomes" id="UP000324222">
    <property type="component" value="Unassembled WGS sequence"/>
</dbReference>
<keyword evidence="2" id="KW-1185">Reference proteome</keyword>
<reference evidence="1 2" key="1">
    <citation type="submission" date="2019-05" db="EMBL/GenBank/DDBJ databases">
        <title>Another draft genome of Portunus trituberculatus and its Hox gene families provides insights of decapod evolution.</title>
        <authorList>
            <person name="Jeong J.-H."/>
            <person name="Song I."/>
            <person name="Kim S."/>
            <person name="Choi T."/>
            <person name="Kim D."/>
            <person name="Ryu S."/>
            <person name="Kim W."/>
        </authorList>
    </citation>
    <scope>NUCLEOTIDE SEQUENCE [LARGE SCALE GENOMIC DNA]</scope>
    <source>
        <tissue evidence="1">Muscle</tissue>
    </source>
</reference>
<evidence type="ECO:0000313" key="2">
    <source>
        <dbReference type="Proteomes" id="UP000324222"/>
    </source>
</evidence>
<comment type="caution">
    <text evidence="1">The sequence shown here is derived from an EMBL/GenBank/DDBJ whole genome shotgun (WGS) entry which is preliminary data.</text>
</comment>
<organism evidence="1 2">
    <name type="scientific">Portunus trituberculatus</name>
    <name type="common">Swimming crab</name>
    <name type="synonym">Neptunus trituberculatus</name>
    <dbReference type="NCBI Taxonomy" id="210409"/>
    <lineage>
        <taxon>Eukaryota</taxon>
        <taxon>Metazoa</taxon>
        <taxon>Ecdysozoa</taxon>
        <taxon>Arthropoda</taxon>
        <taxon>Crustacea</taxon>
        <taxon>Multicrustacea</taxon>
        <taxon>Malacostraca</taxon>
        <taxon>Eumalacostraca</taxon>
        <taxon>Eucarida</taxon>
        <taxon>Decapoda</taxon>
        <taxon>Pleocyemata</taxon>
        <taxon>Brachyura</taxon>
        <taxon>Eubrachyura</taxon>
        <taxon>Portunoidea</taxon>
        <taxon>Portunidae</taxon>
        <taxon>Portuninae</taxon>
        <taxon>Portunus</taxon>
    </lineage>
</organism>
<name>A0A5B7FG29_PORTR</name>